<name>A0ACB8AMA7_9AGAM</name>
<organism evidence="1 2">
    <name type="scientific">Hygrophoropsis aurantiaca</name>
    <dbReference type="NCBI Taxonomy" id="72124"/>
    <lineage>
        <taxon>Eukaryota</taxon>
        <taxon>Fungi</taxon>
        <taxon>Dikarya</taxon>
        <taxon>Basidiomycota</taxon>
        <taxon>Agaricomycotina</taxon>
        <taxon>Agaricomycetes</taxon>
        <taxon>Agaricomycetidae</taxon>
        <taxon>Boletales</taxon>
        <taxon>Coniophorineae</taxon>
        <taxon>Hygrophoropsidaceae</taxon>
        <taxon>Hygrophoropsis</taxon>
    </lineage>
</organism>
<comment type="caution">
    <text evidence="1">The sequence shown here is derived from an EMBL/GenBank/DDBJ whole genome shotgun (WGS) entry which is preliminary data.</text>
</comment>
<dbReference type="EMBL" id="MU267618">
    <property type="protein sequence ID" value="KAH7914148.1"/>
    <property type="molecule type" value="Genomic_DNA"/>
</dbReference>
<protein>
    <submittedName>
        <fullName evidence="1">Uncharacterized protein</fullName>
    </submittedName>
</protein>
<evidence type="ECO:0000313" key="1">
    <source>
        <dbReference type="EMBL" id="KAH7914148.1"/>
    </source>
</evidence>
<dbReference type="Proteomes" id="UP000790377">
    <property type="component" value="Unassembled WGS sequence"/>
</dbReference>
<reference evidence="1" key="1">
    <citation type="journal article" date="2021" name="New Phytol.">
        <title>Evolutionary innovations through gain and loss of genes in the ectomycorrhizal Boletales.</title>
        <authorList>
            <person name="Wu G."/>
            <person name="Miyauchi S."/>
            <person name="Morin E."/>
            <person name="Kuo A."/>
            <person name="Drula E."/>
            <person name="Varga T."/>
            <person name="Kohler A."/>
            <person name="Feng B."/>
            <person name="Cao Y."/>
            <person name="Lipzen A."/>
            <person name="Daum C."/>
            <person name="Hundley H."/>
            <person name="Pangilinan J."/>
            <person name="Johnson J."/>
            <person name="Barry K."/>
            <person name="LaButti K."/>
            <person name="Ng V."/>
            <person name="Ahrendt S."/>
            <person name="Min B."/>
            <person name="Choi I.G."/>
            <person name="Park H."/>
            <person name="Plett J.M."/>
            <person name="Magnuson J."/>
            <person name="Spatafora J.W."/>
            <person name="Nagy L.G."/>
            <person name="Henrissat B."/>
            <person name="Grigoriev I.V."/>
            <person name="Yang Z.L."/>
            <person name="Xu J."/>
            <person name="Martin F.M."/>
        </authorList>
    </citation>
    <scope>NUCLEOTIDE SEQUENCE</scope>
    <source>
        <strain evidence="1">ATCC 28755</strain>
    </source>
</reference>
<evidence type="ECO:0000313" key="2">
    <source>
        <dbReference type="Proteomes" id="UP000790377"/>
    </source>
</evidence>
<proteinExistence type="predicted"/>
<sequence length="130" mass="14490">MLPRIPLRSALRLVPWPTAQAKSRLLPHVRRMAGSTLNRPAPPPLPRELQREFENLQRAAQMPLSSPTQSRGEAEADLALHPDARKPLVPEFEGDVNPRTGEQGGPKREPVGKWSEDGGDWSFKGRVSDF</sequence>
<accession>A0ACB8AMA7</accession>
<keyword evidence="2" id="KW-1185">Reference proteome</keyword>
<gene>
    <name evidence="1" type="ORF">BJ138DRAFT_480133</name>
</gene>